<dbReference type="AlphaFoldDB" id="A0AAV4WI71"/>
<dbReference type="EMBL" id="BPLR01016250">
    <property type="protein sequence ID" value="GIY82462.1"/>
    <property type="molecule type" value="Genomic_DNA"/>
</dbReference>
<name>A0AAV4WI71_CAEEX</name>
<evidence type="ECO:0000313" key="1">
    <source>
        <dbReference type="EMBL" id="GIY82462.1"/>
    </source>
</evidence>
<keyword evidence="2" id="KW-1185">Reference proteome</keyword>
<protein>
    <submittedName>
        <fullName evidence="1">Uncharacterized protein</fullName>
    </submittedName>
</protein>
<accession>A0AAV4WI71</accession>
<gene>
    <name evidence="1" type="ORF">CEXT_160361</name>
</gene>
<proteinExistence type="predicted"/>
<comment type="caution">
    <text evidence="1">The sequence shown here is derived from an EMBL/GenBank/DDBJ whole genome shotgun (WGS) entry which is preliminary data.</text>
</comment>
<reference evidence="1 2" key="1">
    <citation type="submission" date="2021-06" db="EMBL/GenBank/DDBJ databases">
        <title>Caerostris extrusa draft genome.</title>
        <authorList>
            <person name="Kono N."/>
            <person name="Arakawa K."/>
        </authorList>
    </citation>
    <scope>NUCLEOTIDE SEQUENCE [LARGE SCALE GENOMIC DNA]</scope>
</reference>
<sequence length="72" mass="8300">MFTKSGCVWVHKNARINSPWNFMRPLLNVNPAGNKTFLHHVAFQQEEHGYCEGVNSIYWQSSSDLLQNGVHQ</sequence>
<organism evidence="1 2">
    <name type="scientific">Caerostris extrusa</name>
    <name type="common">Bark spider</name>
    <name type="synonym">Caerostris bankana</name>
    <dbReference type="NCBI Taxonomy" id="172846"/>
    <lineage>
        <taxon>Eukaryota</taxon>
        <taxon>Metazoa</taxon>
        <taxon>Ecdysozoa</taxon>
        <taxon>Arthropoda</taxon>
        <taxon>Chelicerata</taxon>
        <taxon>Arachnida</taxon>
        <taxon>Araneae</taxon>
        <taxon>Araneomorphae</taxon>
        <taxon>Entelegynae</taxon>
        <taxon>Araneoidea</taxon>
        <taxon>Araneidae</taxon>
        <taxon>Caerostris</taxon>
    </lineage>
</organism>
<dbReference type="Proteomes" id="UP001054945">
    <property type="component" value="Unassembled WGS sequence"/>
</dbReference>
<evidence type="ECO:0000313" key="2">
    <source>
        <dbReference type="Proteomes" id="UP001054945"/>
    </source>
</evidence>